<sequence length="228" mass="25381">MTTKFNLFSLLAIQFAFVLCSCNTEAEFDPRIPTTVRVADIGVTSGDDGEVSYENQLYFDLDQPAVDPTKLNQVADDNYVHFSIEKDVTVSDAMPGWDIVLTNYHVQDVEMGPGSIYVVNATGALINTTSMTKAVKITKEDAQEDFVPFADMTLEQAEALSLQENVDAIGYDWKSVNTDTGLYTMVADTYYVIKTEQGKFYKLAFTSFYGEKGTDIKGTTVFTYEELD</sequence>
<dbReference type="InterPro" id="IPR025921">
    <property type="entry name" value="HmuY"/>
</dbReference>
<dbReference type="Proteomes" id="UP001354989">
    <property type="component" value="Plasmid pPP1"/>
</dbReference>
<dbReference type="PROSITE" id="PS51257">
    <property type="entry name" value="PROKAR_LIPOPROTEIN"/>
    <property type="match status" value="1"/>
</dbReference>
<dbReference type="RefSeq" id="WP_338398396.1">
    <property type="nucleotide sequence ID" value="NZ_AP025293.1"/>
</dbReference>
<name>A0ABM7VHX5_9BACT</name>
<keyword evidence="3" id="KW-1185">Reference proteome</keyword>
<evidence type="ECO:0008006" key="4">
    <source>
        <dbReference type="Google" id="ProtNLM"/>
    </source>
</evidence>
<dbReference type="Pfam" id="PF14064">
    <property type="entry name" value="HmuY"/>
    <property type="match status" value="1"/>
</dbReference>
<organism evidence="2 3">
    <name type="scientific">Persicobacter psychrovividus</name>
    <dbReference type="NCBI Taxonomy" id="387638"/>
    <lineage>
        <taxon>Bacteria</taxon>
        <taxon>Pseudomonadati</taxon>
        <taxon>Bacteroidota</taxon>
        <taxon>Cytophagia</taxon>
        <taxon>Cytophagales</taxon>
        <taxon>Persicobacteraceae</taxon>
        <taxon>Persicobacter</taxon>
    </lineage>
</organism>
<evidence type="ECO:0000313" key="3">
    <source>
        <dbReference type="Proteomes" id="UP001354989"/>
    </source>
</evidence>
<dbReference type="EMBL" id="AP025293">
    <property type="protein sequence ID" value="BDD00555.1"/>
    <property type="molecule type" value="Genomic_DNA"/>
</dbReference>
<proteinExistence type="predicted"/>
<evidence type="ECO:0000256" key="1">
    <source>
        <dbReference type="SAM" id="SignalP"/>
    </source>
</evidence>
<reference evidence="2 3" key="1">
    <citation type="submission" date="2021-12" db="EMBL/GenBank/DDBJ databases">
        <title>Genome sequencing of bacteria with rrn-lacking chromosome and rrn-plasmid.</title>
        <authorList>
            <person name="Anda M."/>
            <person name="Iwasaki W."/>
        </authorList>
    </citation>
    <scope>NUCLEOTIDE SEQUENCE [LARGE SCALE GENOMIC DNA]</scope>
    <source>
        <strain evidence="2 3">NBRC 101262</strain>
        <plasmid evidence="2 3">pPP1</plasmid>
    </source>
</reference>
<geneLocation type="plasmid" evidence="2 3">
    <name>pPP1</name>
</geneLocation>
<gene>
    <name evidence="2" type="ORF">PEPS_28350</name>
</gene>
<keyword evidence="1" id="KW-0732">Signal</keyword>
<protein>
    <recommendedName>
        <fullName evidence="4">HmuY protein</fullName>
    </recommendedName>
</protein>
<accession>A0ABM7VHX5</accession>
<feature type="chain" id="PRO_5045121056" description="HmuY protein" evidence="1">
    <location>
        <begin position="27"/>
        <end position="228"/>
    </location>
</feature>
<keyword evidence="2" id="KW-0614">Plasmid</keyword>
<evidence type="ECO:0000313" key="2">
    <source>
        <dbReference type="EMBL" id="BDD00555.1"/>
    </source>
</evidence>
<feature type="signal peptide" evidence="1">
    <location>
        <begin position="1"/>
        <end position="26"/>
    </location>
</feature>